<accession>A0A7X0F5C2</accession>
<evidence type="ECO:0000313" key="2">
    <source>
        <dbReference type="EMBL" id="MBB6353422.1"/>
    </source>
</evidence>
<dbReference type="GO" id="GO:0043565">
    <property type="term" value="F:sequence-specific DNA binding"/>
    <property type="evidence" value="ECO:0007669"/>
    <property type="project" value="InterPro"/>
</dbReference>
<dbReference type="Proteomes" id="UP000536262">
    <property type="component" value="Unassembled WGS sequence"/>
</dbReference>
<comment type="caution">
    <text evidence="2">The sequence shown here is derived from an EMBL/GenBank/DDBJ whole genome shotgun (WGS) entry which is preliminary data.</text>
</comment>
<dbReference type="GO" id="GO:0005524">
    <property type="term" value="F:ATP binding"/>
    <property type="evidence" value="ECO:0007669"/>
    <property type="project" value="InterPro"/>
</dbReference>
<dbReference type="Gene3D" id="1.10.1750.10">
    <property type="match status" value="1"/>
</dbReference>
<sequence>MGSTSATLVKRQKEARAAAAREERSAEELIAGRRRDQVVERCDAMIDLMAALFGVPSREIRRVGRTGNDISRLRQIAMYVAHVVFRLSMREVGRGFGRDRTTVLYACHTVEDLRDDAEFDRIVALAERVAIAAFRDRLEG</sequence>
<feature type="domain" description="Chromosomal replication initiator DnaA C-terminal" evidence="1">
    <location>
        <begin position="41"/>
        <end position="110"/>
    </location>
</feature>
<organism evidence="2 3">
    <name type="scientific">Aminobacter aganoensis</name>
    <dbReference type="NCBI Taxonomy" id="83264"/>
    <lineage>
        <taxon>Bacteria</taxon>
        <taxon>Pseudomonadati</taxon>
        <taxon>Pseudomonadota</taxon>
        <taxon>Alphaproteobacteria</taxon>
        <taxon>Hyphomicrobiales</taxon>
        <taxon>Phyllobacteriaceae</taxon>
        <taxon>Aminobacter</taxon>
    </lineage>
</organism>
<evidence type="ECO:0000259" key="1">
    <source>
        <dbReference type="SMART" id="SM00760"/>
    </source>
</evidence>
<evidence type="ECO:0000313" key="3">
    <source>
        <dbReference type="Proteomes" id="UP000536262"/>
    </source>
</evidence>
<dbReference type="CDD" id="cd06571">
    <property type="entry name" value="Bac_DnaA_C"/>
    <property type="match status" value="1"/>
</dbReference>
<dbReference type="AlphaFoldDB" id="A0A7X0F5C2"/>
<proteinExistence type="predicted"/>
<dbReference type="RefSeq" id="WP_343065523.1">
    <property type="nucleotide sequence ID" value="NZ_BAABEG010000001.1"/>
</dbReference>
<name>A0A7X0F5C2_9HYPH</name>
<dbReference type="GO" id="GO:0006270">
    <property type="term" value="P:DNA replication initiation"/>
    <property type="evidence" value="ECO:0007669"/>
    <property type="project" value="InterPro"/>
</dbReference>
<dbReference type="Pfam" id="PF08299">
    <property type="entry name" value="Bac_DnaA_C"/>
    <property type="match status" value="1"/>
</dbReference>
<gene>
    <name evidence="2" type="ORF">GGR00_001190</name>
</gene>
<reference evidence="2 3" key="1">
    <citation type="submission" date="2020-08" db="EMBL/GenBank/DDBJ databases">
        <title>Genomic Encyclopedia of Type Strains, Phase IV (KMG-IV): sequencing the most valuable type-strain genomes for metagenomic binning, comparative biology and taxonomic classification.</title>
        <authorList>
            <person name="Goeker M."/>
        </authorList>
    </citation>
    <scope>NUCLEOTIDE SEQUENCE [LARGE SCALE GENOMIC DNA]</scope>
    <source>
        <strain evidence="2 3">DSM 7051</strain>
    </source>
</reference>
<protein>
    <submittedName>
        <fullName evidence="2">Chromosomal replication initiation ATPase DnaA</fullName>
    </submittedName>
</protein>
<keyword evidence="3" id="KW-1185">Reference proteome</keyword>
<dbReference type="InterPro" id="IPR010921">
    <property type="entry name" value="Trp_repressor/repl_initiator"/>
</dbReference>
<dbReference type="InterPro" id="IPR013159">
    <property type="entry name" value="DnaA_C"/>
</dbReference>
<dbReference type="SMART" id="SM00760">
    <property type="entry name" value="Bac_DnaA_C"/>
    <property type="match status" value="1"/>
</dbReference>
<dbReference type="GO" id="GO:0006275">
    <property type="term" value="P:regulation of DNA replication"/>
    <property type="evidence" value="ECO:0007669"/>
    <property type="project" value="InterPro"/>
</dbReference>
<dbReference type="EMBL" id="JACHOU010000002">
    <property type="protein sequence ID" value="MBB6353422.1"/>
    <property type="molecule type" value="Genomic_DNA"/>
</dbReference>
<dbReference type="SUPFAM" id="SSF48295">
    <property type="entry name" value="TrpR-like"/>
    <property type="match status" value="1"/>
</dbReference>